<sequence length="279" mass="32565">MVTLPRGSMAERRYNEINAWEKEHFHERNTYQRFVDDQIEKGLARLPKKQAAYMLSMTDRLFFYTQSFILHSQFHEEAKERLIKEARLFNENINDIKELKMLSFDQLHFIHHQFMARQRLLALGQGGLAGAGSWLFALSDVLALFLLNLRTVQLSALCYGYDVLHPAEMMLALRVFHGASLPKHMQKQAWNNAEKEIGALSNEYPWFYEGEERITDIHWFHEPIRQAGKLFLLRVLRKKMLQGVPVLSMAAGAACNYSTTKQTAAWAGAFYEKRFLQQY</sequence>
<reference evidence="1 2" key="1">
    <citation type="submission" date="2016-10" db="EMBL/GenBank/DDBJ databases">
        <authorList>
            <person name="de Groot N.N."/>
        </authorList>
    </citation>
    <scope>NUCLEOTIDE SEQUENCE [LARGE SCALE GENOMIC DNA]</scope>
    <source>
        <strain evidence="1 2">DSM 21632</strain>
    </source>
</reference>
<proteinExistence type="predicted"/>
<organism evidence="1 2">
    <name type="scientific">Alteribacillus persepolensis</name>
    <dbReference type="NCBI Taxonomy" id="568899"/>
    <lineage>
        <taxon>Bacteria</taxon>
        <taxon>Bacillati</taxon>
        <taxon>Bacillota</taxon>
        <taxon>Bacilli</taxon>
        <taxon>Bacillales</taxon>
        <taxon>Bacillaceae</taxon>
        <taxon>Alteribacillus</taxon>
    </lineage>
</organism>
<dbReference type="InterPro" id="IPR024787">
    <property type="entry name" value="EcsC"/>
</dbReference>
<dbReference type="Proteomes" id="UP000199163">
    <property type="component" value="Unassembled WGS sequence"/>
</dbReference>
<name>A0A1G8BIC6_9BACI</name>
<dbReference type="PANTHER" id="PTHR41260">
    <property type="entry name" value="PROTEIN ECSC"/>
    <property type="match status" value="1"/>
</dbReference>
<dbReference type="EMBL" id="FNDK01000004">
    <property type="protein sequence ID" value="SDH32320.1"/>
    <property type="molecule type" value="Genomic_DNA"/>
</dbReference>
<evidence type="ECO:0000313" key="1">
    <source>
        <dbReference type="EMBL" id="SDH32320.1"/>
    </source>
</evidence>
<keyword evidence="2" id="KW-1185">Reference proteome</keyword>
<dbReference type="Pfam" id="PF12787">
    <property type="entry name" value="EcsC"/>
    <property type="match status" value="1"/>
</dbReference>
<dbReference type="RefSeq" id="WP_091271871.1">
    <property type="nucleotide sequence ID" value="NZ_FNDK01000004.1"/>
</dbReference>
<dbReference type="OrthoDB" id="2040879at2"/>
<protein>
    <submittedName>
        <fullName evidence="1">EcsC protein family protein</fullName>
    </submittedName>
</protein>
<dbReference type="PANTHER" id="PTHR41260:SF1">
    <property type="entry name" value="PROTEIN ECSC"/>
    <property type="match status" value="1"/>
</dbReference>
<dbReference type="AlphaFoldDB" id="A0A1G8BIC6"/>
<gene>
    <name evidence="1" type="ORF">SAMN05192534_10440</name>
</gene>
<dbReference type="STRING" id="568899.SAMN05192534_10440"/>
<evidence type="ECO:0000313" key="2">
    <source>
        <dbReference type="Proteomes" id="UP000199163"/>
    </source>
</evidence>
<accession>A0A1G8BIC6</accession>